<organism evidence="6 7">
    <name type="scientific">Streptomyces daqingensis</name>
    <dbReference type="NCBI Taxonomy" id="1472640"/>
    <lineage>
        <taxon>Bacteria</taxon>
        <taxon>Bacillati</taxon>
        <taxon>Actinomycetota</taxon>
        <taxon>Actinomycetes</taxon>
        <taxon>Kitasatosporales</taxon>
        <taxon>Streptomycetaceae</taxon>
        <taxon>Streptomyces</taxon>
    </lineage>
</organism>
<dbReference type="InterPro" id="IPR006059">
    <property type="entry name" value="SBP"/>
</dbReference>
<evidence type="ECO:0000256" key="3">
    <source>
        <dbReference type="ARBA" id="ARBA00022448"/>
    </source>
</evidence>
<dbReference type="Gene3D" id="3.40.190.10">
    <property type="entry name" value="Periplasmic binding protein-like II"/>
    <property type="match status" value="1"/>
</dbReference>
<dbReference type="EMBL" id="BMMP01000009">
    <property type="protein sequence ID" value="GGO50827.1"/>
    <property type="molecule type" value="Genomic_DNA"/>
</dbReference>
<name>A0ABQ2MFJ3_9ACTN</name>
<evidence type="ECO:0000313" key="7">
    <source>
        <dbReference type="Proteomes" id="UP000631535"/>
    </source>
</evidence>
<feature type="signal peptide" evidence="5">
    <location>
        <begin position="1"/>
        <end position="30"/>
    </location>
</feature>
<comment type="caution">
    <text evidence="6">The sequence shown here is derived from an EMBL/GenBank/DDBJ whole genome shotgun (WGS) entry which is preliminary data.</text>
</comment>
<dbReference type="RefSeq" id="WP_189037752.1">
    <property type="nucleotide sequence ID" value="NZ_BMMP01000009.1"/>
</dbReference>
<sequence length="462" mass="50065">MSTAQRGNQRRTSARACAASFAALALAVSAAGCAPQAGSAGDGKTVSYWMWDAAQQPAYEKCAKAFHKKNPGLRVKITQIGWDSYWTKLTSSFIAGTEPDVFTNHVAHYPQYEKIGVLSPLDELGPTRGIKASDYEPGLAKPWTGRDGHRYGAPKDWDTVGLFYDKKVTREAGVSDAELRDMAWNPEDGGSFEKVLARLTIDANGKRGDERGFDKDNVVRYGLATNDAGGDNHGQSQWSAFTGSNGWKYTDKNPWGERYNYDQKRFQETIDWYFGLAEKGYMAPLEDYSQTNFPEVQVGSGKAAMATEGSWKLSAFSGLKGVDLGIAPTPKGPTGERASMMGGLADSIPKGAKNKKGAAKWVAFLASAECQNIVGKDATVFPATPEGTEKAVAAHRKNGLDVTPFTRHIEDGTTFSFPVTDHAADINAIMLPAMQEVYAGDSPASSLTTTNKQVNFLFQQDD</sequence>
<dbReference type="Proteomes" id="UP000631535">
    <property type="component" value="Unassembled WGS sequence"/>
</dbReference>
<dbReference type="PANTHER" id="PTHR43649:SF31">
    <property type="entry name" value="SN-GLYCEROL-3-PHOSPHATE-BINDING PERIPLASMIC PROTEIN UGPB"/>
    <property type="match status" value="1"/>
</dbReference>
<evidence type="ECO:0000256" key="1">
    <source>
        <dbReference type="ARBA" id="ARBA00004196"/>
    </source>
</evidence>
<evidence type="ECO:0000256" key="2">
    <source>
        <dbReference type="ARBA" id="ARBA00008520"/>
    </source>
</evidence>
<evidence type="ECO:0000313" key="6">
    <source>
        <dbReference type="EMBL" id="GGO50827.1"/>
    </source>
</evidence>
<dbReference type="InterPro" id="IPR050490">
    <property type="entry name" value="Bact_solute-bd_prot1"/>
</dbReference>
<comment type="subcellular location">
    <subcellularLocation>
        <location evidence="1">Cell envelope</location>
    </subcellularLocation>
</comment>
<protein>
    <submittedName>
        <fullName evidence="6">Sugar ABC transporter substrate-binding protein</fullName>
    </submittedName>
</protein>
<gene>
    <name evidence="6" type="ORF">GCM10012287_31480</name>
</gene>
<dbReference type="PROSITE" id="PS51257">
    <property type="entry name" value="PROKAR_LIPOPROTEIN"/>
    <property type="match status" value="1"/>
</dbReference>
<keyword evidence="4 5" id="KW-0732">Signal</keyword>
<evidence type="ECO:0000256" key="5">
    <source>
        <dbReference type="SAM" id="SignalP"/>
    </source>
</evidence>
<keyword evidence="3" id="KW-0813">Transport</keyword>
<evidence type="ECO:0000256" key="4">
    <source>
        <dbReference type="ARBA" id="ARBA00022729"/>
    </source>
</evidence>
<proteinExistence type="inferred from homology"/>
<dbReference type="Pfam" id="PF13416">
    <property type="entry name" value="SBP_bac_8"/>
    <property type="match status" value="1"/>
</dbReference>
<dbReference type="PANTHER" id="PTHR43649">
    <property type="entry name" value="ARABINOSE-BINDING PROTEIN-RELATED"/>
    <property type="match status" value="1"/>
</dbReference>
<feature type="chain" id="PRO_5046221605" evidence="5">
    <location>
        <begin position="31"/>
        <end position="462"/>
    </location>
</feature>
<keyword evidence="7" id="KW-1185">Reference proteome</keyword>
<comment type="similarity">
    <text evidence="2">Belongs to the bacterial solute-binding protein 1 family.</text>
</comment>
<reference evidence="7" key="1">
    <citation type="journal article" date="2019" name="Int. J. Syst. Evol. Microbiol.">
        <title>The Global Catalogue of Microorganisms (GCM) 10K type strain sequencing project: providing services to taxonomists for standard genome sequencing and annotation.</title>
        <authorList>
            <consortium name="The Broad Institute Genomics Platform"/>
            <consortium name="The Broad Institute Genome Sequencing Center for Infectious Disease"/>
            <person name="Wu L."/>
            <person name="Ma J."/>
        </authorList>
    </citation>
    <scope>NUCLEOTIDE SEQUENCE [LARGE SCALE GENOMIC DNA]</scope>
    <source>
        <strain evidence="7">CGMCC 4.7178</strain>
    </source>
</reference>
<dbReference type="CDD" id="cd13585">
    <property type="entry name" value="PBP2_TMBP_like"/>
    <property type="match status" value="1"/>
</dbReference>
<accession>A0ABQ2MFJ3</accession>
<dbReference type="SUPFAM" id="SSF53850">
    <property type="entry name" value="Periplasmic binding protein-like II"/>
    <property type="match status" value="1"/>
</dbReference>